<name>A0A948TI81_9LACO</name>
<reference evidence="3" key="1">
    <citation type="journal article" date="2021" name="PeerJ">
        <title>Extensive microbial diversity within the chicken gut microbiome revealed by metagenomics and culture.</title>
        <authorList>
            <person name="Gilroy R."/>
            <person name="Ravi A."/>
            <person name="Getino M."/>
            <person name="Pursley I."/>
            <person name="Horton D.L."/>
            <person name="Alikhan N.F."/>
            <person name="Baker D."/>
            <person name="Gharbi K."/>
            <person name="Hall N."/>
            <person name="Watson M."/>
            <person name="Adriaenssens E.M."/>
            <person name="Foster-Nyarko E."/>
            <person name="Jarju S."/>
            <person name="Secka A."/>
            <person name="Antonio M."/>
            <person name="Oren A."/>
            <person name="Chaudhuri R.R."/>
            <person name="La Ragione R."/>
            <person name="Hildebrand F."/>
            <person name="Pallen M.J."/>
        </authorList>
    </citation>
    <scope>NUCLEOTIDE SEQUENCE</scope>
    <source>
        <strain evidence="3">F6-6636</strain>
    </source>
</reference>
<evidence type="ECO:0000256" key="2">
    <source>
        <dbReference type="SAM" id="SignalP"/>
    </source>
</evidence>
<comment type="caution">
    <text evidence="3">The sequence shown here is derived from an EMBL/GenBank/DDBJ whole genome shotgun (WGS) entry which is preliminary data.</text>
</comment>
<keyword evidence="1" id="KW-0812">Transmembrane</keyword>
<evidence type="ECO:0008006" key="5">
    <source>
        <dbReference type="Google" id="ProtNLM"/>
    </source>
</evidence>
<accession>A0A948TI81</accession>
<proteinExistence type="predicted"/>
<evidence type="ECO:0000313" key="3">
    <source>
        <dbReference type="EMBL" id="MBU3851094.1"/>
    </source>
</evidence>
<dbReference type="Proteomes" id="UP000777303">
    <property type="component" value="Unassembled WGS sequence"/>
</dbReference>
<keyword evidence="2" id="KW-0732">Signal</keyword>
<organism evidence="3 4">
    <name type="scientific">Candidatus Paralactobacillus gallistercoris</name>
    <dbReference type="NCBI Taxonomy" id="2838724"/>
    <lineage>
        <taxon>Bacteria</taxon>
        <taxon>Bacillati</taxon>
        <taxon>Bacillota</taxon>
        <taxon>Bacilli</taxon>
        <taxon>Lactobacillales</taxon>
        <taxon>Lactobacillaceae</taxon>
        <taxon>Lactobacillus</taxon>
    </lineage>
</organism>
<feature type="transmembrane region" description="Helical" evidence="1">
    <location>
        <begin position="513"/>
        <end position="537"/>
    </location>
</feature>
<keyword evidence="1" id="KW-1133">Transmembrane helix</keyword>
<sequence length="567" mass="64244">MHKKMMKLTFWLTALLTLFFYCKPAHAVDAGNNVPQPPKQPVLLVYDSKNAAEHDENNIDSLQRLFVSLNLPIKTMSMAQYQPGTLKDQNYSAVVLMVNWPEAHLIKNSFVKDLENFHGKILHVGPSLTAVEKQQLQGNIQYLRHKQYFLYDKSNKYYQMLDFINSSEFVTKPAAGSQVIGQLTSQDYQDKMSHKFIPYGVIHNNIAFLPYFRADGLSFLEASELIAQFFGRQTQTYRPLLVITGITPYSDLRRLVKVAEYLYSEGIPYAISATSVATNTNLKAYHYYTLALQHVENNGGEIFLQVPSIYAPDTAKTAYTTLRNDMTQTLTALRDNYVYPIGISAPAYWNQDELYRSAALSLSNQILLTSDPDENPLPYAQEDNYGETYGRTYYAMTASSLNTIKEGNDLDSQDDLRFSTPTAVTMPLPTSSKSFLQFKRNIKTVNLQWANPDYGDFKSCVQAGNKQISFLHGNYLVDNNLMEVPLTAAKIAADGKAQVPHGTLSGFFNVQGIILEVFIIIALIILVVLFVLGYRVYVGMFKYTNKRHKTTLGTLRKLSKKKRKEHK</sequence>
<reference evidence="3" key="2">
    <citation type="submission" date="2021-04" db="EMBL/GenBank/DDBJ databases">
        <authorList>
            <person name="Gilroy R."/>
        </authorList>
    </citation>
    <scope>NUCLEOTIDE SEQUENCE</scope>
    <source>
        <strain evidence="3">F6-6636</strain>
    </source>
</reference>
<dbReference type="EMBL" id="JAHLFS010000001">
    <property type="protein sequence ID" value="MBU3851094.1"/>
    <property type="molecule type" value="Genomic_DNA"/>
</dbReference>
<protein>
    <recommendedName>
        <fullName evidence="5">DUF2334 domain-containing protein</fullName>
    </recommendedName>
</protein>
<gene>
    <name evidence="3" type="ORF">H9901_00055</name>
</gene>
<keyword evidence="1" id="KW-0472">Membrane</keyword>
<feature type="signal peptide" evidence="2">
    <location>
        <begin position="1"/>
        <end position="27"/>
    </location>
</feature>
<feature type="chain" id="PRO_5037308063" description="DUF2334 domain-containing protein" evidence="2">
    <location>
        <begin position="28"/>
        <end position="567"/>
    </location>
</feature>
<dbReference type="AlphaFoldDB" id="A0A948TI81"/>
<evidence type="ECO:0000313" key="4">
    <source>
        <dbReference type="Proteomes" id="UP000777303"/>
    </source>
</evidence>
<evidence type="ECO:0000256" key="1">
    <source>
        <dbReference type="SAM" id="Phobius"/>
    </source>
</evidence>